<evidence type="ECO:0000313" key="1">
    <source>
        <dbReference type="EMBL" id="MFC4409480.1"/>
    </source>
</evidence>
<keyword evidence="2" id="KW-1185">Reference proteome</keyword>
<comment type="caution">
    <text evidence="1">The sequence shown here is derived from an EMBL/GenBank/DDBJ whole genome shotgun (WGS) entry which is preliminary data.</text>
</comment>
<reference evidence="2" key="1">
    <citation type="journal article" date="2019" name="Int. J. Syst. Evol. Microbiol.">
        <title>The Global Catalogue of Microorganisms (GCM) 10K type strain sequencing project: providing services to taxonomists for standard genome sequencing and annotation.</title>
        <authorList>
            <consortium name="The Broad Institute Genomics Platform"/>
            <consortium name="The Broad Institute Genome Sequencing Center for Infectious Disease"/>
            <person name="Wu L."/>
            <person name="Ma J."/>
        </authorList>
    </citation>
    <scope>NUCLEOTIDE SEQUENCE [LARGE SCALE GENOMIC DNA]</scope>
    <source>
        <strain evidence="2">CCUG 59778</strain>
    </source>
</reference>
<sequence>MPFTLQSEPLLFIAGPPIFTKTKETAYNSYEESTSVYTKPFTPSRDLTPIKQQLQFLDSPFQRHVYRPLTFRLTDGSELLGVVDSLFEDHVVVRLESDTEDSELVEVHLGDLEKIVWQGKVFKV</sequence>
<accession>A0ABV8X3E8</accession>
<evidence type="ECO:0000313" key="2">
    <source>
        <dbReference type="Proteomes" id="UP001595817"/>
    </source>
</evidence>
<gene>
    <name evidence="1" type="ORF">ACFOZY_03400</name>
</gene>
<proteinExistence type="predicted"/>
<dbReference type="EMBL" id="JBHSEC010000003">
    <property type="protein sequence ID" value="MFC4409480.1"/>
    <property type="molecule type" value="Genomic_DNA"/>
</dbReference>
<dbReference type="Proteomes" id="UP001595817">
    <property type="component" value="Unassembled WGS sequence"/>
</dbReference>
<name>A0ABV8X3E8_9LACT</name>
<organism evidence="1 2">
    <name type="scientific">Chungangia koreensis</name>
    <dbReference type="NCBI Taxonomy" id="752657"/>
    <lineage>
        <taxon>Bacteria</taxon>
        <taxon>Bacillati</taxon>
        <taxon>Bacillota</taxon>
        <taxon>Bacilli</taxon>
        <taxon>Lactobacillales</taxon>
        <taxon>Chungangia</taxon>
    </lineage>
</organism>
<protein>
    <submittedName>
        <fullName evidence="1">Uncharacterized protein</fullName>
    </submittedName>
</protein>